<dbReference type="RefSeq" id="XP_007827159.1">
    <property type="nucleotide sequence ID" value="XM_007828968.1"/>
</dbReference>
<dbReference type="HOGENOM" id="CLU_877448_0_0_1"/>
<keyword evidence="2" id="KW-1185">Reference proteome</keyword>
<dbReference type="EMBL" id="KI912109">
    <property type="protein sequence ID" value="ETS86559.1"/>
    <property type="molecule type" value="Genomic_DNA"/>
</dbReference>
<proteinExistence type="predicted"/>
<dbReference type="GeneID" id="19265400"/>
<dbReference type="KEGG" id="pfy:PFICI_00387"/>
<evidence type="ECO:0000313" key="1">
    <source>
        <dbReference type="EMBL" id="ETS86559.1"/>
    </source>
</evidence>
<evidence type="ECO:0000313" key="2">
    <source>
        <dbReference type="Proteomes" id="UP000030651"/>
    </source>
</evidence>
<sequence>MAMLSEFRYFRRLPRELQEMVWKHWEASKPVVRHYFFADKSTRSYVAIDPARRVPTKSLTAHKGHNAMRLDPSTKTVFHKIRFSGKVRTTGLETPLHDMWDLSSGSWAKAAKYPTCAHVNFDRDVFVFQNIVPNNMSPFQFLAVPISRYSMSMGKVHLDWVRRIQHVAYYPPPDKRGYFLNWSATPAFVDALRAMESLKTLYIVKRPQKNVCNHGALSRWKISPHRLTKGHHHDAGFIMLQDFVAEHRRLDAQTRPNLMLPPPPTSTTGNHKPCKCEGVNAGRGAVDVSQAITRKLGTTRVAQINIVDVVDPLYPGI</sequence>
<dbReference type="AlphaFoldDB" id="W3XKL7"/>
<reference evidence="2" key="1">
    <citation type="journal article" date="2015" name="BMC Genomics">
        <title>Genomic and transcriptomic analysis of the endophytic fungus Pestalotiopsis fici reveals its lifestyle and high potential for synthesis of natural products.</title>
        <authorList>
            <person name="Wang X."/>
            <person name="Zhang X."/>
            <person name="Liu L."/>
            <person name="Xiang M."/>
            <person name="Wang W."/>
            <person name="Sun X."/>
            <person name="Che Y."/>
            <person name="Guo L."/>
            <person name="Liu G."/>
            <person name="Guo L."/>
            <person name="Wang C."/>
            <person name="Yin W.B."/>
            <person name="Stadler M."/>
            <person name="Zhang X."/>
            <person name="Liu X."/>
        </authorList>
    </citation>
    <scope>NUCLEOTIDE SEQUENCE [LARGE SCALE GENOMIC DNA]</scope>
    <source>
        <strain evidence="2">W106-1 / CGMCC3.15140</strain>
    </source>
</reference>
<accession>W3XKL7</accession>
<name>W3XKL7_PESFW</name>
<dbReference type="InParanoid" id="W3XKL7"/>
<dbReference type="Proteomes" id="UP000030651">
    <property type="component" value="Unassembled WGS sequence"/>
</dbReference>
<organism evidence="1 2">
    <name type="scientific">Pestalotiopsis fici (strain W106-1 / CGMCC3.15140)</name>
    <dbReference type="NCBI Taxonomy" id="1229662"/>
    <lineage>
        <taxon>Eukaryota</taxon>
        <taxon>Fungi</taxon>
        <taxon>Dikarya</taxon>
        <taxon>Ascomycota</taxon>
        <taxon>Pezizomycotina</taxon>
        <taxon>Sordariomycetes</taxon>
        <taxon>Xylariomycetidae</taxon>
        <taxon>Amphisphaeriales</taxon>
        <taxon>Sporocadaceae</taxon>
        <taxon>Pestalotiopsis</taxon>
    </lineage>
</organism>
<gene>
    <name evidence="1" type="ORF">PFICI_00387</name>
</gene>
<dbReference type="OrthoDB" id="4686136at2759"/>
<protein>
    <submittedName>
        <fullName evidence="1">Uncharacterized protein</fullName>
    </submittedName>
</protein>